<proteinExistence type="predicted"/>
<dbReference type="KEGG" id="bcai:K788_0004291"/>
<organism evidence="1 2">
    <name type="scientific">Paraburkholderia caribensis MBA4</name>
    <dbReference type="NCBI Taxonomy" id="1323664"/>
    <lineage>
        <taxon>Bacteria</taxon>
        <taxon>Pseudomonadati</taxon>
        <taxon>Pseudomonadota</taxon>
        <taxon>Betaproteobacteria</taxon>
        <taxon>Burkholderiales</taxon>
        <taxon>Burkholderiaceae</taxon>
        <taxon>Paraburkholderia</taxon>
    </lineage>
</organism>
<accession>A0A0N7JW14</accession>
<evidence type="ECO:0000313" key="1">
    <source>
        <dbReference type="EMBL" id="ALL70741.1"/>
    </source>
</evidence>
<dbReference type="AlphaFoldDB" id="A0A0N7JW14"/>
<sequence>MRLGWPGAKGVGPCLIGAGHPDVDILPRKEAEICAVLEFDREGDRGVRRSLAGDDPSTVGGRAGTRDIGVRGELDHAVGTWAHLAGENLAGARLLRAKRVFDAVAQNVLAGLADRLAGAAHTITAIEWNIDPGANGGIGDALALLALDEAGHSVLKTEGYLMGHGGVSSRAARTCRSAGGMFGGGRAR</sequence>
<name>A0A0N7JW14_9BURK</name>
<keyword evidence="1" id="KW-0614">Plasmid</keyword>
<geneLocation type="plasmid" evidence="2"/>
<evidence type="ECO:0000313" key="2">
    <source>
        <dbReference type="Proteomes" id="UP000019146"/>
    </source>
</evidence>
<protein>
    <submittedName>
        <fullName evidence="1">Uncharacterized protein</fullName>
    </submittedName>
</protein>
<dbReference type="Proteomes" id="UP000019146">
    <property type="component" value="Plasmid unnamed"/>
</dbReference>
<gene>
    <name evidence="1" type="ORF">K788_0004291</name>
</gene>
<reference evidence="1 2" key="1">
    <citation type="journal article" date="2014" name="Genome Announc.">
        <title>Draft Genome Sequence of the Haloacid-Degrading Burkholderia caribensis Strain MBA4.</title>
        <authorList>
            <person name="Pan Y."/>
            <person name="Kong K.F."/>
            <person name="Tsang J.S."/>
        </authorList>
    </citation>
    <scope>NUCLEOTIDE SEQUENCE [LARGE SCALE GENOMIC DNA]</scope>
    <source>
        <strain evidence="1 2">MBA4</strain>
        <plasmid evidence="2">Plasmid</plasmid>
    </source>
</reference>
<dbReference type="EMBL" id="CP012748">
    <property type="protein sequence ID" value="ALL70741.1"/>
    <property type="molecule type" value="Genomic_DNA"/>
</dbReference>